<keyword evidence="2 4" id="KW-0238">DNA-binding</keyword>
<evidence type="ECO:0000259" key="5">
    <source>
        <dbReference type="PROSITE" id="PS50977"/>
    </source>
</evidence>
<accession>A0A3R9PC23</accession>
<evidence type="ECO:0000256" key="3">
    <source>
        <dbReference type="ARBA" id="ARBA00023163"/>
    </source>
</evidence>
<dbReference type="RefSeq" id="WP_125486757.1">
    <property type="nucleotide sequence ID" value="NZ_RSDW01000001.1"/>
</dbReference>
<dbReference type="Gene3D" id="1.10.357.10">
    <property type="entry name" value="Tetracycline Repressor, domain 2"/>
    <property type="match status" value="1"/>
</dbReference>
<dbReference type="AlphaFoldDB" id="A0A3R9PC23"/>
<evidence type="ECO:0000256" key="4">
    <source>
        <dbReference type="PROSITE-ProRule" id="PRU00335"/>
    </source>
</evidence>
<keyword evidence="7" id="KW-1185">Reference proteome</keyword>
<dbReference type="InterPro" id="IPR009057">
    <property type="entry name" value="Homeodomain-like_sf"/>
</dbReference>
<dbReference type="InterPro" id="IPR001647">
    <property type="entry name" value="HTH_TetR"/>
</dbReference>
<dbReference type="PRINTS" id="PR00455">
    <property type="entry name" value="HTHTETR"/>
</dbReference>
<organism evidence="6 7">
    <name type="scientific">Edaphobacter aggregans</name>
    <dbReference type="NCBI Taxonomy" id="570835"/>
    <lineage>
        <taxon>Bacteria</taxon>
        <taxon>Pseudomonadati</taxon>
        <taxon>Acidobacteriota</taxon>
        <taxon>Terriglobia</taxon>
        <taxon>Terriglobales</taxon>
        <taxon>Acidobacteriaceae</taxon>
        <taxon>Edaphobacter</taxon>
    </lineage>
</organism>
<dbReference type="Pfam" id="PF00440">
    <property type="entry name" value="TetR_N"/>
    <property type="match status" value="1"/>
</dbReference>
<dbReference type="SUPFAM" id="SSF48498">
    <property type="entry name" value="Tetracyclin repressor-like, C-terminal domain"/>
    <property type="match status" value="1"/>
</dbReference>
<proteinExistence type="predicted"/>
<dbReference type="PROSITE" id="PS50977">
    <property type="entry name" value="HTH_TETR_2"/>
    <property type="match status" value="1"/>
</dbReference>
<gene>
    <name evidence="6" type="ORF">EDE15_3954</name>
</gene>
<dbReference type="InterPro" id="IPR036271">
    <property type="entry name" value="Tet_transcr_reg_TetR-rel_C_sf"/>
</dbReference>
<dbReference type="PANTHER" id="PTHR47506">
    <property type="entry name" value="TRANSCRIPTIONAL REGULATORY PROTEIN"/>
    <property type="match status" value="1"/>
</dbReference>
<protein>
    <submittedName>
        <fullName evidence="6">TetR family transcriptional regulator</fullName>
    </submittedName>
</protein>
<dbReference type="GO" id="GO:0003677">
    <property type="term" value="F:DNA binding"/>
    <property type="evidence" value="ECO:0007669"/>
    <property type="project" value="UniProtKB-UniRule"/>
</dbReference>
<feature type="DNA-binding region" description="H-T-H motif" evidence="4">
    <location>
        <begin position="32"/>
        <end position="51"/>
    </location>
</feature>
<reference evidence="6 7" key="1">
    <citation type="submission" date="2018-12" db="EMBL/GenBank/DDBJ databases">
        <title>Sequencing of bacterial isolates from soil warming experiment in Harvard Forest, Massachusetts, USA.</title>
        <authorList>
            <person name="Deangelis K."/>
        </authorList>
    </citation>
    <scope>NUCLEOTIDE SEQUENCE [LARGE SCALE GENOMIC DNA]</scope>
    <source>
        <strain evidence="6 7">EB153</strain>
    </source>
</reference>
<dbReference type="Proteomes" id="UP000269669">
    <property type="component" value="Unassembled WGS sequence"/>
</dbReference>
<keyword evidence="3" id="KW-0804">Transcription</keyword>
<dbReference type="PANTHER" id="PTHR47506:SF7">
    <property type="entry name" value="TRANSCRIPTIONAL REGULATORY PROTEIN"/>
    <property type="match status" value="1"/>
</dbReference>
<sequence>MGYSQAQKEKTHKRIVAIASKRFREEGLAGFGIADLMKEAGLTVGGFYKHFDSRDELVAEAVGDAFGVWQRQKEAAESEGQPLTFARLVDDYVSDVHRKNPGAGCAFSALAPELARSDKRTRALTSEQVKDDIELIIGLLPGKDNRAARSRAILTFSALVGAMSLARAVSDEELSREILKTVAELLKNPV</sequence>
<name>A0A3R9PC23_9BACT</name>
<evidence type="ECO:0000256" key="1">
    <source>
        <dbReference type="ARBA" id="ARBA00023015"/>
    </source>
</evidence>
<evidence type="ECO:0000313" key="6">
    <source>
        <dbReference type="EMBL" id="RSL18385.1"/>
    </source>
</evidence>
<evidence type="ECO:0000256" key="2">
    <source>
        <dbReference type="ARBA" id="ARBA00023125"/>
    </source>
</evidence>
<dbReference type="OrthoDB" id="9785164at2"/>
<comment type="caution">
    <text evidence="6">The sequence shown here is derived from an EMBL/GenBank/DDBJ whole genome shotgun (WGS) entry which is preliminary data.</text>
</comment>
<dbReference type="EMBL" id="RSDW01000001">
    <property type="protein sequence ID" value="RSL18385.1"/>
    <property type="molecule type" value="Genomic_DNA"/>
</dbReference>
<evidence type="ECO:0000313" key="7">
    <source>
        <dbReference type="Proteomes" id="UP000269669"/>
    </source>
</evidence>
<feature type="domain" description="HTH tetR-type" evidence="5">
    <location>
        <begin position="9"/>
        <end position="69"/>
    </location>
</feature>
<dbReference type="Gene3D" id="1.10.10.60">
    <property type="entry name" value="Homeodomain-like"/>
    <property type="match status" value="1"/>
</dbReference>
<keyword evidence="1" id="KW-0805">Transcription regulation</keyword>
<dbReference type="SUPFAM" id="SSF46689">
    <property type="entry name" value="Homeodomain-like"/>
    <property type="match status" value="1"/>
</dbReference>